<accession>A0AAW2JKC3</accession>
<proteinExistence type="predicted"/>
<evidence type="ECO:0000313" key="1">
    <source>
        <dbReference type="EMBL" id="KAL0294900.1"/>
    </source>
</evidence>
<protein>
    <submittedName>
        <fullName evidence="1">Uncharacterized protein</fullName>
    </submittedName>
</protein>
<organism evidence="1">
    <name type="scientific">Sesamum radiatum</name>
    <name type="common">Black benniseed</name>
    <dbReference type="NCBI Taxonomy" id="300843"/>
    <lineage>
        <taxon>Eukaryota</taxon>
        <taxon>Viridiplantae</taxon>
        <taxon>Streptophyta</taxon>
        <taxon>Embryophyta</taxon>
        <taxon>Tracheophyta</taxon>
        <taxon>Spermatophyta</taxon>
        <taxon>Magnoliopsida</taxon>
        <taxon>eudicotyledons</taxon>
        <taxon>Gunneridae</taxon>
        <taxon>Pentapetalae</taxon>
        <taxon>asterids</taxon>
        <taxon>lamiids</taxon>
        <taxon>Lamiales</taxon>
        <taxon>Pedaliaceae</taxon>
        <taxon>Sesamum</taxon>
    </lineage>
</organism>
<comment type="caution">
    <text evidence="1">The sequence shown here is derived from an EMBL/GenBank/DDBJ whole genome shotgun (WGS) entry which is preliminary data.</text>
</comment>
<dbReference type="AlphaFoldDB" id="A0AAW2JKC3"/>
<sequence>MFAVTRKLKALKQIFRAHRQRKGDLSNNVKLVTSFLDTAQTLLAQDRLNPVLLHLEFCCKMILHLATKLVQHMLQQRAKLAWMKGGDQCSRIFFLFDIDEAKGPGPEGYSSGFFKTAWPIVGKEVTQAILDFFATGRLLKQENATLLSLIPMVQQPTLVAEFGSFLAAMFSIKSSPRLLFKG</sequence>
<reference evidence="1" key="2">
    <citation type="journal article" date="2024" name="Plant">
        <title>Genomic evolution and insights into agronomic trait innovations of Sesamum species.</title>
        <authorList>
            <person name="Miao H."/>
            <person name="Wang L."/>
            <person name="Qu L."/>
            <person name="Liu H."/>
            <person name="Sun Y."/>
            <person name="Le M."/>
            <person name="Wang Q."/>
            <person name="Wei S."/>
            <person name="Zheng Y."/>
            <person name="Lin W."/>
            <person name="Duan Y."/>
            <person name="Cao H."/>
            <person name="Xiong S."/>
            <person name="Wang X."/>
            <person name="Wei L."/>
            <person name="Li C."/>
            <person name="Ma Q."/>
            <person name="Ju M."/>
            <person name="Zhao R."/>
            <person name="Li G."/>
            <person name="Mu C."/>
            <person name="Tian Q."/>
            <person name="Mei H."/>
            <person name="Zhang T."/>
            <person name="Gao T."/>
            <person name="Zhang H."/>
        </authorList>
    </citation>
    <scope>NUCLEOTIDE SEQUENCE</scope>
    <source>
        <strain evidence="1">G02</strain>
    </source>
</reference>
<reference evidence="1" key="1">
    <citation type="submission" date="2020-06" db="EMBL/GenBank/DDBJ databases">
        <authorList>
            <person name="Li T."/>
            <person name="Hu X."/>
            <person name="Zhang T."/>
            <person name="Song X."/>
            <person name="Zhang H."/>
            <person name="Dai N."/>
            <person name="Sheng W."/>
            <person name="Hou X."/>
            <person name="Wei L."/>
        </authorList>
    </citation>
    <scope>NUCLEOTIDE SEQUENCE</scope>
    <source>
        <strain evidence="1">G02</strain>
        <tissue evidence="1">Leaf</tissue>
    </source>
</reference>
<name>A0AAW2JKC3_SESRA</name>
<gene>
    <name evidence="1" type="ORF">Sradi_6862100</name>
</gene>
<dbReference type="EMBL" id="JACGWJ010000118">
    <property type="protein sequence ID" value="KAL0294900.1"/>
    <property type="molecule type" value="Genomic_DNA"/>
</dbReference>